<name>A0A2P8E5B8_9ACTN</name>
<evidence type="ECO:0000313" key="3">
    <source>
        <dbReference type="EMBL" id="PSL04666.1"/>
    </source>
</evidence>
<dbReference type="AlphaFoldDB" id="A0A2P8E5B8"/>
<gene>
    <name evidence="3" type="ORF">CLV30_105132</name>
</gene>
<evidence type="ECO:0000256" key="1">
    <source>
        <dbReference type="SAM" id="MobiDB-lite"/>
    </source>
</evidence>
<dbReference type="EMBL" id="PYGE01000005">
    <property type="protein sequence ID" value="PSL04666.1"/>
    <property type="molecule type" value="Genomic_DNA"/>
</dbReference>
<keyword evidence="2" id="KW-0472">Membrane</keyword>
<keyword evidence="4" id="KW-1185">Reference proteome</keyword>
<protein>
    <submittedName>
        <fullName evidence="3">Uncharacterized protein</fullName>
    </submittedName>
</protein>
<accession>A0A2P8E5B8</accession>
<feature type="transmembrane region" description="Helical" evidence="2">
    <location>
        <begin position="43"/>
        <end position="62"/>
    </location>
</feature>
<sequence length="487" mass="51720">MSDSFDDELARRLASLESGSDSTRMPGAAAARRRAAQRTRHQIATGVVGGFAVIAIGVLGVTQPTYTTSPEPVGPAPDTSTPTAVPTTPTDSPTPTGAPTVQSPPPDPDTGPDSSDTPSAPDDDENDPTQSIPDSVFLTTDDLEAGGEDGESPYEWERTTTDTWLPCVPAMPDNAQARSFEPTAETSGDPARVDQFVEETAADQARARLDAVRRAVEECTEQNDAELSGVWSLAGVGDEAYTMAYGGPPRDEDTQTYVTATLIRSGDRVTSIFDAYTGQDYIGAPRTGLAVAAVERMCAESGDDCTGAVTQEQIYPVPDGDVTMWLTIDDVLAATGLDRINNATSPSDVPEGGPGGWAHVGLPRHPMDDGAQSLRRRMFSDTFHGVVVDEKIARFPDAESASTHYTELVAAANAFEQEGSDVTRTGTVETDEYEGTTWRMEDPEYDTVSVYGAVVRDDRVAAVTHAGDLTDEQMTDLLDRAGQALGE</sequence>
<organism evidence="3 4">
    <name type="scientific">Haloactinopolyspora alba</name>
    <dbReference type="NCBI Taxonomy" id="648780"/>
    <lineage>
        <taxon>Bacteria</taxon>
        <taxon>Bacillati</taxon>
        <taxon>Actinomycetota</taxon>
        <taxon>Actinomycetes</taxon>
        <taxon>Jiangellales</taxon>
        <taxon>Jiangellaceae</taxon>
        <taxon>Haloactinopolyspora</taxon>
    </lineage>
</organism>
<reference evidence="3 4" key="1">
    <citation type="submission" date="2018-03" db="EMBL/GenBank/DDBJ databases">
        <title>Genomic Encyclopedia of Archaeal and Bacterial Type Strains, Phase II (KMG-II): from individual species to whole genera.</title>
        <authorList>
            <person name="Goeker M."/>
        </authorList>
    </citation>
    <scope>NUCLEOTIDE SEQUENCE [LARGE SCALE GENOMIC DNA]</scope>
    <source>
        <strain evidence="3 4">DSM 45211</strain>
    </source>
</reference>
<dbReference type="RefSeq" id="WP_106536865.1">
    <property type="nucleotide sequence ID" value="NZ_PYGE01000005.1"/>
</dbReference>
<feature type="compositionally biased region" description="Low complexity" evidence="1">
    <location>
        <begin position="76"/>
        <end position="100"/>
    </location>
</feature>
<feature type="compositionally biased region" description="Basic residues" evidence="1">
    <location>
        <begin position="31"/>
        <end position="40"/>
    </location>
</feature>
<feature type="compositionally biased region" description="Low complexity" evidence="1">
    <location>
        <begin position="111"/>
        <end position="120"/>
    </location>
</feature>
<dbReference type="Proteomes" id="UP000243528">
    <property type="component" value="Unassembled WGS sequence"/>
</dbReference>
<feature type="region of interest" description="Disordered" evidence="1">
    <location>
        <begin position="67"/>
        <end position="135"/>
    </location>
</feature>
<keyword evidence="2" id="KW-0812">Transmembrane</keyword>
<keyword evidence="2" id="KW-1133">Transmembrane helix</keyword>
<feature type="region of interest" description="Disordered" evidence="1">
    <location>
        <begin position="1"/>
        <end position="40"/>
    </location>
</feature>
<evidence type="ECO:0000256" key="2">
    <source>
        <dbReference type="SAM" id="Phobius"/>
    </source>
</evidence>
<proteinExistence type="predicted"/>
<evidence type="ECO:0000313" key="4">
    <source>
        <dbReference type="Proteomes" id="UP000243528"/>
    </source>
</evidence>
<comment type="caution">
    <text evidence="3">The sequence shown here is derived from an EMBL/GenBank/DDBJ whole genome shotgun (WGS) entry which is preliminary data.</text>
</comment>